<keyword evidence="7" id="KW-0539">Nucleus</keyword>
<dbReference type="InterPro" id="IPR004589">
    <property type="entry name" value="DNA_helicase_ATP-dep_RecQ"/>
</dbReference>
<dbReference type="GO" id="GO:0000724">
    <property type="term" value="P:double-strand break repair via homologous recombination"/>
    <property type="evidence" value="ECO:0007669"/>
    <property type="project" value="TreeGrafter"/>
</dbReference>
<dbReference type="GeneID" id="103486003"/>
<dbReference type="PANTHER" id="PTHR13710:SF120">
    <property type="entry name" value="BIFUNCTIONAL 3'-5' EXONUCLEASE_ATP-DEPENDENT HELICASE WRN"/>
    <property type="match status" value="1"/>
</dbReference>
<dbReference type="GO" id="GO:0005737">
    <property type="term" value="C:cytoplasm"/>
    <property type="evidence" value="ECO:0007669"/>
    <property type="project" value="TreeGrafter"/>
</dbReference>
<dbReference type="SMART" id="SM00956">
    <property type="entry name" value="RQC"/>
    <property type="match status" value="1"/>
</dbReference>
<comment type="similarity">
    <text evidence="1 7">Belongs to the helicase family. RecQ subfamily.</text>
</comment>
<evidence type="ECO:0000256" key="7">
    <source>
        <dbReference type="RuleBase" id="RU364117"/>
    </source>
</evidence>
<dbReference type="Pfam" id="PF16124">
    <property type="entry name" value="RecQ_Zn_bind"/>
    <property type="match status" value="1"/>
</dbReference>
<organism evidence="10 11">
    <name type="scientific">Cucumis melo</name>
    <name type="common">Muskmelon</name>
    <dbReference type="NCBI Taxonomy" id="3656"/>
    <lineage>
        <taxon>Eukaryota</taxon>
        <taxon>Viridiplantae</taxon>
        <taxon>Streptophyta</taxon>
        <taxon>Embryophyta</taxon>
        <taxon>Tracheophyta</taxon>
        <taxon>Spermatophyta</taxon>
        <taxon>Magnoliopsida</taxon>
        <taxon>eudicotyledons</taxon>
        <taxon>Gunneridae</taxon>
        <taxon>Pentapetalae</taxon>
        <taxon>rosids</taxon>
        <taxon>fabids</taxon>
        <taxon>Cucurbitales</taxon>
        <taxon>Cucurbitaceae</taxon>
        <taxon>Benincaseae</taxon>
        <taxon>Cucumis</taxon>
    </lineage>
</organism>
<dbReference type="SMR" id="A0A1S3B485"/>
<dbReference type="RefSeq" id="XP_008442014.1">
    <property type="nucleotide sequence ID" value="XM_008443792.3"/>
</dbReference>
<evidence type="ECO:0000256" key="2">
    <source>
        <dbReference type="ARBA" id="ARBA00022741"/>
    </source>
</evidence>
<dbReference type="AlphaFoldDB" id="A0A1S3B485"/>
<dbReference type="InterPro" id="IPR027417">
    <property type="entry name" value="P-loop_NTPase"/>
</dbReference>
<keyword evidence="4 7" id="KW-0347">Helicase</keyword>
<dbReference type="InterPro" id="IPR018982">
    <property type="entry name" value="RQC_domain"/>
</dbReference>
<evidence type="ECO:0000256" key="4">
    <source>
        <dbReference type="ARBA" id="ARBA00022806"/>
    </source>
</evidence>
<sequence length="489" mass="55077">MEAILKRYFGFSAFRPYQKEVIQGILRGKDCLVVKGTGSGKSLCYQVPPLVVGKTGIVVSPLISLMQDQVMALKQRGIKSEYLGSSQTDYTVQDKAERGQYNILFMTPEKACSVSMSFWSKLKKEGICLFAVDEAHCISEWGHDFRVEYKQLDKLRDVLPGLPFVALTATATEKSFDRGPLFMNKLVLDISKYVASGGSTIIYCTTIKDVEQISKALEEAGISAGIYHAQMDKESRAESHRLFIRDEVQVMVATVAFGMGIDKPNVRQVIHYGCPKSLESYYQESGRCGRDGIASVCWLYYTRSDFAKANFYCGESLTENQRTAIMESLMAAQQYCSIATCRRNFLLSYFGEKSESEKCGNCDNCIDSQKERDMSKEAFLLLACIQSCWGTWGLNMYVDILRGSRAKKILNAQFDMLPLHGLGREYSSNWWKALASQLIFNGYLTENIRDVYRTISISAKGQKFLNSVRQDCLPPLFLPVTSEMIGERK</sequence>
<dbReference type="GO" id="GO:0009378">
    <property type="term" value="F:four-way junction helicase activity"/>
    <property type="evidence" value="ECO:0007669"/>
    <property type="project" value="TreeGrafter"/>
</dbReference>
<dbReference type="PROSITE" id="PS51192">
    <property type="entry name" value="HELICASE_ATP_BIND_1"/>
    <property type="match status" value="1"/>
</dbReference>
<evidence type="ECO:0000259" key="8">
    <source>
        <dbReference type="PROSITE" id="PS51192"/>
    </source>
</evidence>
<dbReference type="PROSITE" id="PS51194">
    <property type="entry name" value="HELICASE_CTER"/>
    <property type="match status" value="1"/>
</dbReference>
<protein>
    <recommendedName>
        <fullName evidence="7">ATP-dependent DNA helicase</fullName>
        <ecNumber evidence="7">5.6.2.4</ecNumber>
    </recommendedName>
</protein>
<proteinExistence type="inferred from homology"/>
<dbReference type="Pfam" id="PF00271">
    <property type="entry name" value="Helicase_C"/>
    <property type="match status" value="1"/>
</dbReference>
<dbReference type="SMART" id="SM00487">
    <property type="entry name" value="DEXDc"/>
    <property type="match status" value="1"/>
</dbReference>
<dbReference type="CDD" id="cd17920">
    <property type="entry name" value="DEXHc_RecQ"/>
    <property type="match status" value="1"/>
</dbReference>
<keyword evidence="10" id="KW-1185">Reference proteome</keyword>
<gene>
    <name evidence="11" type="primary">LOC103486003</name>
</gene>
<evidence type="ECO:0000256" key="3">
    <source>
        <dbReference type="ARBA" id="ARBA00022801"/>
    </source>
</evidence>
<evidence type="ECO:0000256" key="5">
    <source>
        <dbReference type="ARBA" id="ARBA00022840"/>
    </source>
</evidence>
<dbReference type="GO" id="GO:0016887">
    <property type="term" value="F:ATP hydrolysis activity"/>
    <property type="evidence" value="ECO:0007669"/>
    <property type="project" value="RHEA"/>
</dbReference>
<dbReference type="GO" id="GO:0005634">
    <property type="term" value="C:nucleus"/>
    <property type="evidence" value="ECO:0007669"/>
    <property type="project" value="UniProtKB-SubCell"/>
</dbReference>
<name>A0A1S3B485_CUCME</name>
<dbReference type="SUPFAM" id="SSF46785">
    <property type="entry name" value="Winged helix' DNA-binding domain"/>
    <property type="match status" value="1"/>
</dbReference>
<dbReference type="InterPro" id="IPR036390">
    <property type="entry name" value="WH_DNA-bd_sf"/>
</dbReference>
<evidence type="ECO:0000256" key="1">
    <source>
        <dbReference type="ARBA" id="ARBA00005446"/>
    </source>
</evidence>
<comment type="catalytic activity">
    <reaction evidence="6 7">
        <text>Couples ATP hydrolysis with the unwinding of duplex DNA by translocating in the 3'-5' direction.</text>
        <dbReference type="EC" id="5.6.2.4"/>
    </reaction>
</comment>
<dbReference type="CDD" id="cd18794">
    <property type="entry name" value="SF2_C_RecQ"/>
    <property type="match status" value="1"/>
</dbReference>
<dbReference type="SMART" id="SM00490">
    <property type="entry name" value="HELICc"/>
    <property type="match status" value="1"/>
</dbReference>
<dbReference type="InterPro" id="IPR001650">
    <property type="entry name" value="Helicase_C-like"/>
</dbReference>
<dbReference type="Gene3D" id="1.10.10.10">
    <property type="entry name" value="Winged helix-like DNA-binding domain superfamily/Winged helix DNA-binding domain"/>
    <property type="match status" value="1"/>
</dbReference>
<keyword evidence="5 7" id="KW-0067">ATP-binding</keyword>
<evidence type="ECO:0000256" key="6">
    <source>
        <dbReference type="ARBA" id="ARBA00034617"/>
    </source>
</evidence>
<dbReference type="Gene3D" id="3.40.50.300">
    <property type="entry name" value="P-loop containing nucleotide triphosphate hydrolases"/>
    <property type="match status" value="2"/>
</dbReference>
<dbReference type="FunFam" id="3.40.50.300:FF:001450">
    <property type="entry name" value="ATP-dependent DNA helicase"/>
    <property type="match status" value="1"/>
</dbReference>
<evidence type="ECO:0000313" key="10">
    <source>
        <dbReference type="Proteomes" id="UP001652600"/>
    </source>
</evidence>
<dbReference type="GO" id="GO:0006260">
    <property type="term" value="P:DNA replication"/>
    <property type="evidence" value="ECO:0007669"/>
    <property type="project" value="InterPro"/>
</dbReference>
<dbReference type="NCBIfam" id="TIGR00614">
    <property type="entry name" value="recQ_fam"/>
    <property type="match status" value="2"/>
</dbReference>
<keyword evidence="3 7" id="KW-0378">Hydrolase</keyword>
<accession>A0A1S3B485</accession>
<dbReference type="SUPFAM" id="SSF52540">
    <property type="entry name" value="P-loop containing nucleoside triphosphate hydrolases"/>
    <property type="match status" value="1"/>
</dbReference>
<dbReference type="Proteomes" id="UP001652600">
    <property type="component" value="Chromosome 8"/>
</dbReference>
<feature type="domain" description="Helicase C-terminal" evidence="9">
    <location>
        <begin position="186"/>
        <end position="337"/>
    </location>
</feature>
<dbReference type="GO" id="GO:0005694">
    <property type="term" value="C:chromosome"/>
    <property type="evidence" value="ECO:0007669"/>
    <property type="project" value="TreeGrafter"/>
</dbReference>
<evidence type="ECO:0000313" key="11">
    <source>
        <dbReference type="RefSeq" id="XP_008442014.1"/>
    </source>
</evidence>
<dbReference type="InterPro" id="IPR032284">
    <property type="entry name" value="RecQ_Zn-bd"/>
</dbReference>
<keyword evidence="2 7" id="KW-0547">Nucleotide-binding</keyword>
<dbReference type="GO" id="GO:0005524">
    <property type="term" value="F:ATP binding"/>
    <property type="evidence" value="ECO:0007669"/>
    <property type="project" value="UniProtKB-KW"/>
</dbReference>
<dbReference type="InterPro" id="IPR036388">
    <property type="entry name" value="WH-like_DNA-bd_sf"/>
</dbReference>
<dbReference type="FunFam" id="1.10.10.10:FF:000513">
    <property type="entry name" value="ATP-dependent DNA helicase"/>
    <property type="match status" value="1"/>
</dbReference>
<dbReference type="InterPro" id="IPR014001">
    <property type="entry name" value="Helicase_ATP-bd"/>
</dbReference>
<comment type="subcellular location">
    <subcellularLocation>
        <location evidence="7">Nucleus</location>
    </subcellularLocation>
</comment>
<dbReference type="GO" id="GO:0043138">
    <property type="term" value="F:3'-5' DNA helicase activity"/>
    <property type="evidence" value="ECO:0007669"/>
    <property type="project" value="UniProtKB-EC"/>
</dbReference>
<dbReference type="InterPro" id="IPR011545">
    <property type="entry name" value="DEAD/DEAH_box_helicase_dom"/>
</dbReference>
<dbReference type="EC" id="5.6.2.4" evidence="7"/>
<feature type="domain" description="Helicase ATP-binding" evidence="8">
    <location>
        <begin position="22"/>
        <end position="189"/>
    </location>
</feature>
<comment type="catalytic activity">
    <reaction evidence="7">
        <text>ATP + H2O = ADP + phosphate + H(+)</text>
        <dbReference type="Rhea" id="RHEA:13065"/>
        <dbReference type="ChEBI" id="CHEBI:15377"/>
        <dbReference type="ChEBI" id="CHEBI:15378"/>
        <dbReference type="ChEBI" id="CHEBI:30616"/>
        <dbReference type="ChEBI" id="CHEBI:43474"/>
        <dbReference type="ChEBI" id="CHEBI:456216"/>
    </reaction>
</comment>
<reference evidence="11" key="1">
    <citation type="submission" date="2025-08" db="UniProtKB">
        <authorList>
            <consortium name="RefSeq"/>
        </authorList>
    </citation>
    <scope>IDENTIFICATION</scope>
    <source>
        <tissue evidence="11">Stem</tissue>
    </source>
</reference>
<dbReference type="Pfam" id="PF09382">
    <property type="entry name" value="RQC"/>
    <property type="match status" value="1"/>
</dbReference>
<dbReference type="PANTHER" id="PTHR13710">
    <property type="entry name" value="DNA HELICASE RECQ FAMILY MEMBER"/>
    <property type="match status" value="1"/>
</dbReference>
<dbReference type="Pfam" id="PF00270">
    <property type="entry name" value="DEAD"/>
    <property type="match status" value="1"/>
</dbReference>
<dbReference type="GO" id="GO:0003676">
    <property type="term" value="F:nucleic acid binding"/>
    <property type="evidence" value="ECO:0007669"/>
    <property type="project" value="InterPro"/>
</dbReference>
<evidence type="ECO:0000259" key="9">
    <source>
        <dbReference type="PROSITE" id="PS51194"/>
    </source>
</evidence>